<dbReference type="InterPro" id="IPR036852">
    <property type="entry name" value="Peptidase_S8/S53_dom_sf"/>
</dbReference>
<evidence type="ECO:0000313" key="5">
    <source>
        <dbReference type="Proteomes" id="UP000541444"/>
    </source>
</evidence>
<accession>A0A7J7NQY1</accession>
<dbReference type="SUPFAM" id="SSF52743">
    <property type="entry name" value="Subtilisin-like"/>
    <property type="match status" value="1"/>
</dbReference>
<proteinExistence type="inferred from homology"/>
<comment type="similarity">
    <text evidence="1">Belongs to the peptidase S8 family.</text>
</comment>
<dbReference type="Gene3D" id="3.30.70.80">
    <property type="entry name" value="Peptidase S8 propeptide/proteinase inhibitor I9"/>
    <property type="match status" value="1"/>
</dbReference>
<gene>
    <name evidence="4" type="ORF">GIB67_016542</name>
</gene>
<dbReference type="GO" id="GO:0006508">
    <property type="term" value="P:proteolysis"/>
    <property type="evidence" value="ECO:0007669"/>
    <property type="project" value="InterPro"/>
</dbReference>
<sequence>MPKAFSIHYHWYSAILDLLKTDSDKVSTSVPPELFYTYNHAIHGFSVDFSPEKLEALKKMPGCITAYPDHTLYVDTTRIIDFLSLNKAGGLWPVSNCGTDAIIGVIDSGVWPESASFRDEMREIPRRNEMGHGTHTTLIAVRNYVRGVSHFGYAMSITRGAAPCDGVDIILISMSFRGALPYEDPISIISFAAMEKGILVSSLAENRDTLTLDNGKTIIGWSLFLGRALLNASVVYNETITGCNLPALLLESANNAIVVCSDGPRINNQISTFIESTVTRDIFFSTDEREVHCILGVTIKPIDAPTVINYAKSTIDSKATIKFRQTVVRRRAKRAPQIPEYSF</sequence>
<feature type="domain" description="Inhibitor I9" evidence="3">
    <location>
        <begin position="3"/>
        <end position="74"/>
    </location>
</feature>
<evidence type="ECO:0000256" key="1">
    <source>
        <dbReference type="ARBA" id="ARBA00011073"/>
    </source>
</evidence>
<keyword evidence="5" id="KW-1185">Reference proteome</keyword>
<dbReference type="InterPro" id="IPR045051">
    <property type="entry name" value="SBT"/>
</dbReference>
<dbReference type="Proteomes" id="UP000541444">
    <property type="component" value="Unassembled WGS sequence"/>
</dbReference>
<dbReference type="Pfam" id="PF05922">
    <property type="entry name" value="Inhibitor_I9"/>
    <property type="match status" value="1"/>
</dbReference>
<evidence type="ECO:0000256" key="2">
    <source>
        <dbReference type="ARBA" id="ARBA00022729"/>
    </source>
</evidence>
<dbReference type="InterPro" id="IPR010259">
    <property type="entry name" value="S8pro/Inhibitor_I9"/>
</dbReference>
<evidence type="ECO:0000313" key="4">
    <source>
        <dbReference type="EMBL" id="KAF6169372.1"/>
    </source>
</evidence>
<dbReference type="Gene3D" id="3.50.30.30">
    <property type="match status" value="1"/>
</dbReference>
<dbReference type="OrthoDB" id="206201at2759"/>
<dbReference type="CDD" id="cd02120">
    <property type="entry name" value="PA_subtilisin_like"/>
    <property type="match status" value="1"/>
</dbReference>
<organism evidence="4 5">
    <name type="scientific">Kingdonia uniflora</name>
    <dbReference type="NCBI Taxonomy" id="39325"/>
    <lineage>
        <taxon>Eukaryota</taxon>
        <taxon>Viridiplantae</taxon>
        <taxon>Streptophyta</taxon>
        <taxon>Embryophyta</taxon>
        <taxon>Tracheophyta</taxon>
        <taxon>Spermatophyta</taxon>
        <taxon>Magnoliopsida</taxon>
        <taxon>Ranunculales</taxon>
        <taxon>Circaeasteraceae</taxon>
        <taxon>Kingdonia</taxon>
    </lineage>
</organism>
<dbReference type="AlphaFoldDB" id="A0A7J7NQY1"/>
<protein>
    <recommendedName>
        <fullName evidence="3">Inhibitor I9 domain-containing protein</fullName>
    </recommendedName>
</protein>
<name>A0A7J7NQY1_9MAGN</name>
<dbReference type="InterPro" id="IPR037045">
    <property type="entry name" value="S8pro/Inhibitor_I9_sf"/>
</dbReference>
<dbReference type="GO" id="GO:0004252">
    <property type="term" value="F:serine-type endopeptidase activity"/>
    <property type="evidence" value="ECO:0007669"/>
    <property type="project" value="InterPro"/>
</dbReference>
<dbReference type="EMBL" id="JACGCM010000665">
    <property type="protein sequence ID" value="KAF6169372.1"/>
    <property type="molecule type" value="Genomic_DNA"/>
</dbReference>
<evidence type="ECO:0000259" key="3">
    <source>
        <dbReference type="Pfam" id="PF05922"/>
    </source>
</evidence>
<keyword evidence="2" id="KW-0732">Signal</keyword>
<reference evidence="4 5" key="1">
    <citation type="journal article" date="2020" name="IScience">
        <title>Genome Sequencing of the Endangered Kingdonia uniflora (Circaeasteraceae, Ranunculales) Reveals Potential Mechanisms of Evolutionary Specialization.</title>
        <authorList>
            <person name="Sun Y."/>
            <person name="Deng T."/>
            <person name="Zhang A."/>
            <person name="Moore M.J."/>
            <person name="Landis J.B."/>
            <person name="Lin N."/>
            <person name="Zhang H."/>
            <person name="Zhang X."/>
            <person name="Huang J."/>
            <person name="Zhang X."/>
            <person name="Sun H."/>
            <person name="Wang H."/>
        </authorList>
    </citation>
    <scope>NUCLEOTIDE SEQUENCE [LARGE SCALE GENOMIC DNA]</scope>
    <source>
        <strain evidence="4">TB1705</strain>
        <tissue evidence="4">Leaf</tissue>
    </source>
</reference>
<comment type="caution">
    <text evidence="4">The sequence shown here is derived from an EMBL/GenBank/DDBJ whole genome shotgun (WGS) entry which is preliminary data.</text>
</comment>
<dbReference type="PANTHER" id="PTHR10795">
    <property type="entry name" value="PROPROTEIN CONVERTASE SUBTILISIN/KEXIN"/>
    <property type="match status" value="1"/>
</dbReference>